<feature type="transmembrane region" description="Helical" evidence="2">
    <location>
        <begin position="291"/>
        <end position="310"/>
    </location>
</feature>
<dbReference type="RefSeq" id="XP_026685491.1">
    <property type="nucleotide sequence ID" value="XM_026829690.1"/>
</dbReference>
<dbReference type="STRING" id="121845.A0A3Q0JAF2"/>
<dbReference type="SMART" id="SM00213">
    <property type="entry name" value="UBQ"/>
    <property type="match status" value="1"/>
</dbReference>
<dbReference type="PaxDb" id="121845-A0A3Q0JAF2"/>
<dbReference type="SUPFAM" id="SSF54236">
    <property type="entry name" value="Ubiquitin-like"/>
    <property type="match status" value="1"/>
</dbReference>
<feature type="transmembrane region" description="Helical" evidence="2">
    <location>
        <begin position="316"/>
        <end position="342"/>
    </location>
</feature>
<evidence type="ECO:0000313" key="7">
    <source>
        <dbReference type="RefSeq" id="XP_026685493.1"/>
    </source>
</evidence>
<dbReference type="GeneID" id="103517680"/>
<dbReference type="InterPro" id="IPR029071">
    <property type="entry name" value="Ubiquitin-like_domsf"/>
</dbReference>
<dbReference type="PANTHER" id="PTHR14557">
    <property type="entry name" value="PROTEIN C7ORF21"/>
    <property type="match status" value="1"/>
</dbReference>
<gene>
    <name evidence="5 6 7" type="primary">LOC103517680</name>
</gene>
<keyword evidence="4" id="KW-1185">Reference proteome</keyword>
<name>A0A3Q0JAF2_DIACI</name>
<sequence>MTIIEGIGDEIIHIAIGIGVICLAVLAWWSTHIRDVALYRTIVIVERNLRSNNNHQGVHDHNQTEPLGGIPVSRNVHTTLSNEDSDSEDAPGSEATPATEVSTHSSPDNEPPPSPSLQSERPLLVGDYVNPSLQHPPVPSPSRESSPTVDTGAPGESSATESGDNDIRIRLKYLNDEERIVDGKLNELLGDFKKRHFRTELSSNKVVRLIYNGHILGQDNSTLGACGLFNNCVIHCLVHPRRNNPNPAEANTRRQHAHHHYTSGETVNNGSNTGGVGASDRTSGGDEWGDLGGIFYVLISIILCSAWYWRFQHSHLFSFTATAALSSITAIFSIFVFSITFFHNDEIPIEIM</sequence>
<proteinExistence type="predicted"/>
<dbReference type="RefSeq" id="XP_026685492.1">
    <property type="nucleotide sequence ID" value="XM_026829691.1"/>
</dbReference>
<feature type="transmembrane region" description="Helical" evidence="2">
    <location>
        <begin position="12"/>
        <end position="30"/>
    </location>
</feature>
<keyword evidence="2" id="KW-1133">Transmembrane helix</keyword>
<dbReference type="InterPro" id="IPR040352">
    <property type="entry name" value="TMUB1/2"/>
</dbReference>
<evidence type="ECO:0000256" key="1">
    <source>
        <dbReference type="SAM" id="MobiDB-lite"/>
    </source>
</evidence>
<dbReference type="AlphaFoldDB" id="A0A3Q0JAF2"/>
<feature type="region of interest" description="Disordered" evidence="1">
    <location>
        <begin position="245"/>
        <end position="281"/>
    </location>
</feature>
<dbReference type="RefSeq" id="XP_026685493.1">
    <property type="nucleotide sequence ID" value="XM_026829692.1"/>
</dbReference>
<dbReference type="KEGG" id="dci:103517680"/>
<feature type="region of interest" description="Disordered" evidence="1">
    <location>
        <begin position="53"/>
        <end position="164"/>
    </location>
</feature>
<dbReference type="GO" id="GO:0036503">
    <property type="term" value="P:ERAD pathway"/>
    <property type="evidence" value="ECO:0007669"/>
    <property type="project" value="InterPro"/>
</dbReference>
<evidence type="ECO:0000256" key="2">
    <source>
        <dbReference type="SAM" id="Phobius"/>
    </source>
</evidence>
<dbReference type="Proteomes" id="UP000079169">
    <property type="component" value="Unplaced"/>
</dbReference>
<evidence type="ECO:0000313" key="6">
    <source>
        <dbReference type="RefSeq" id="XP_026685492.1"/>
    </source>
</evidence>
<keyword evidence="2" id="KW-0812">Transmembrane</keyword>
<keyword evidence="2" id="KW-0472">Membrane</keyword>
<protein>
    <submittedName>
        <fullName evidence="5 6">Transmembrane and ubiquitin-like domain-containing protein 1 isoform X1</fullName>
    </submittedName>
</protein>
<dbReference type="InterPro" id="IPR000626">
    <property type="entry name" value="Ubiquitin-like_dom"/>
</dbReference>
<feature type="domain" description="Ubiquitin-like" evidence="3">
    <location>
        <begin position="167"/>
        <end position="243"/>
    </location>
</feature>
<reference evidence="5 6" key="1">
    <citation type="submission" date="2025-04" db="UniProtKB">
        <authorList>
            <consortium name="RefSeq"/>
        </authorList>
    </citation>
    <scope>IDENTIFICATION</scope>
</reference>
<accession>A0A3Q0JAF2</accession>
<organism evidence="4 6">
    <name type="scientific">Diaphorina citri</name>
    <name type="common">Asian citrus psyllid</name>
    <dbReference type="NCBI Taxonomy" id="121845"/>
    <lineage>
        <taxon>Eukaryota</taxon>
        <taxon>Metazoa</taxon>
        <taxon>Ecdysozoa</taxon>
        <taxon>Arthropoda</taxon>
        <taxon>Hexapoda</taxon>
        <taxon>Insecta</taxon>
        <taxon>Pterygota</taxon>
        <taxon>Neoptera</taxon>
        <taxon>Paraneoptera</taxon>
        <taxon>Hemiptera</taxon>
        <taxon>Sternorrhyncha</taxon>
        <taxon>Psylloidea</taxon>
        <taxon>Psyllidae</taxon>
        <taxon>Diaphorininae</taxon>
        <taxon>Diaphorina</taxon>
    </lineage>
</organism>
<dbReference type="Pfam" id="PF00240">
    <property type="entry name" value="ubiquitin"/>
    <property type="match status" value="1"/>
</dbReference>
<dbReference type="Gene3D" id="3.10.20.90">
    <property type="entry name" value="Phosphatidylinositol 3-kinase Catalytic Subunit, Chain A, domain 1"/>
    <property type="match status" value="1"/>
</dbReference>
<evidence type="ECO:0000259" key="3">
    <source>
        <dbReference type="PROSITE" id="PS50053"/>
    </source>
</evidence>
<evidence type="ECO:0000313" key="4">
    <source>
        <dbReference type="Proteomes" id="UP000079169"/>
    </source>
</evidence>
<dbReference type="PANTHER" id="PTHR14557:SF5">
    <property type="entry name" value="UBIQUITIN-LIKE DOMAIN-CONTAINING PROTEIN"/>
    <property type="match status" value="1"/>
</dbReference>
<dbReference type="CDD" id="cd17057">
    <property type="entry name" value="Ubl_TMUB1_like"/>
    <property type="match status" value="1"/>
</dbReference>
<dbReference type="PROSITE" id="PS50053">
    <property type="entry name" value="UBIQUITIN_2"/>
    <property type="match status" value="1"/>
</dbReference>
<evidence type="ECO:0000313" key="5">
    <source>
        <dbReference type="RefSeq" id="XP_026685491.1"/>
    </source>
</evidence>